<evidence type="ECO:0000313" key="6">
    <source>
        <dbReference type="Proteomes" id="UP001166021"/>
    </source>
</evidence>
<organism evidence="5 6">
    <name type="scientific">Maribacter aquimaris</name>
    <dbReference type="NCBI Taxonomy" id="2737171"/>
    <lineage>
        <taxon>Bacteria</taxon>
        <taxon>Pseudomonadati</taxon>
        <taxon>Bacteroidota</taxon>
        <taxon>Flavobacteriia</taxon>
        <taxon>Flavobacteriales</taxon>
        <taxon>Flavobacteriaceae</taxon>
        <taxon>Maribacter</taxon>
    </lineage>
</organism>
<dbReference type="RefSeq" id="WP_188242981.1">
    <property type="nucleotide sequence ID" value="NZ_JABTCF010000003.1"/>
</dbReference>
<keyword evidence="3" id="KW-0067">ATP-binding</keyword>
<keyword evidence="2" id="KW-0378">Hydrolase</keyword>
<dbReference type="InterPro" id="IPR003778">
    <property type="entry name" value="CT_A_B"/>
</dbReference>
<dbReference type="InterPro" id="IPR052708">
    <property type="entry name" value="PxpC"/>
</dbReference>
<sequence>MLKVLKSGFYTTLQDEGRFGYRDKGVPVSGVMDVGVVRNANILLENDHDAAVLEITMTGPTLQFERDTYIALAGAEFATTLNNEPISNNKVHKVKRGDILSYGKLINGFRAYLAIKNGFKSKEVLGSRSQYYPITKRGSLKDHEELKYDTYIDFEPKISELKVKSLLDEKVLKVSKGPEFKLLDDEQLENLFIKEFTVAKEYNRMGYQFNEKIKGHDWSMLTSATLPGTVQLTPSGKLIVLMKDGQTTGGYPRILQLSDKAISILAQKKLGDKVTFKLA</sequence>
<reference evidence="5" key="1">
    <citation type="submission" date="2020-05" db="EMBL/GenBank/DDBJ databases">
        <title>The draft genome sequence of Maribacter sp. ANRC-HE7.</title>
        <authorList>
            <person name="Mu L."/>
        </authorList>
    </citation>
    <scope>NUCLEOTIDE SEQUENCE</scope>
    <source>
        <strain evidence="5">ANRC-HE7</strain>
    </source>
</reference>
<protein>
    <submittedName>
        <fullName evidence="5">Biotin-dependent carboxyltransferase family protein</fullName>
    </submittedName>
</protein>
<dbReference type="InterPro" id="IPR029000">
    <property type="entry name" value="Cyclophilin-like_dom_sf"/>
</dbReference>
<dbReference type="PANTHER" id="PTHR43309">
    <property type="entry name" value="5-OXOPROLINASE SUBUNIT C"/>
    <property type="match status" value="1"/>
</dbReference>
<gene>
    <name evidence="5" type="ORF">HPE56_06585</name>
</gene>
<dbReference type="Proteomes" id="UP001166021">
    <property type="component" value="Unassembled WGS sequence"/>
</dbReference>
<evidence type="ECO:0000256" key="3">
    <source>
        <dbReference type="ARBA" id="ARBA00022840"/>
    </source>
</evidence>
<dbReference type="SMART" id="SM00797">
    <property type="entry name" value="AHS2"/>
    <property type="match status" value="1"/>
</dbReference>
<evidence type="ECO:0000256" key="2">
    <source>
        <dbReference type="ARBA" id="ARBA00022801"/>
    </source>
</evidence>
<feature type="domain" description="Carboxyltransferase" evidence="4">
    <location>
        <begin position="23"/>
        <end position="279"/>
    </location>
</feature>
<dbReference type="PANTHER" id="PTHR43309:SF5">
    <property type="entry name" value="5-OXOPROLINASE SUBUNIT C"/>
    <property type="match status" value="1"/>
</dbReference>
<dbReference type="Pfam" id="PF02626">
    <property type="entry name" value="CT_A_B"/>
    <property type="match status" value="1"/>
</dbReference>
<evidence type="ECO:0000256" key="1">
    <source>
        <dbReference type="ARBA" id="ARBA00022741"/>
    </source>
</evidence>
<evidence type="ECO:0000313" key="5">
    <source>
        <dbReference type="EMBL" id="MBD0777453.1"/>
    </source>
</evidence>
<accession>A0ABR7V2R8</accession>
<comment type="caution">
    <text evidence="5">The sequence shown here is derived from an EMBL/GenBank/DDBJ whole genome shotgun (WGS) entry which is preliminary data.</text>
</comment>
<proteinExistence type="predicted"/>
<name>A0ABR7V2R8_9FLAO</name>
<dbReference type="EMBL" id="JABTCF010000003">
    <property type="protein sequence ID" value="MBD0777453.1"/>
    <property type="molecule type" value="Genomic_DNA"/>
</dbReference>
<evidence type="ECO:0000259" key="4">
    <source>
        <dbReference type="SMART" id="SM00797"/>
    </source>
</evidence>
<keyword evidence="1" id="KW-0547">Nucleotide-binding</keyword>
<keyword evidence="6" id="KW-1185">Reference proteome</keyword>
<dbReference type="Gene3D" id="2.40.100.10">
    <property type="entry name" value="Cyclophilin-like"/>
    <property type="match status" value="1"/>
</dbReference>